<name>A0A842HGQ5_9BACT</name>
<keyword evidence="10" id="KW-1185">Reference proteome</keyword>
<feature type="domain" description="SpoVT-AbrB" evidence="8">
    <location>
        <begin position="12"/>
        <end position="56"/>
    </location>
</feature>
<dbReference type="InterPro" id="IPR035644">
    <property type="entry name" value="MraZ_C"/>
</dbReference>
<comment type="subcellular location">
    <subcellularLocation>
        <location evidence="7">Cytoplasm</location>
        <location evidence="7">Nucleoid</location>
    </subcellularLocation>
</comment>
<dbReference type="HAMAP" id="MF_01008">
    <property type="entry name" value="MraZ"/>
    <property type="match status" value="1"/>
</dbReference>
<evidence type="ECO:0000256" key="1">
    <source>
        <dbReference type="ARBA" id="ARBA00013860"/>
    </source>
</evidence>
<evidence type="ECO:0000256" key="6">
    <source>
        <dbReference type="ARBA" id="ARBA00023163"/>
    </source>
</evidence>
<dbReference type="GO" id="GO:2000143">
    <property type="term" value="P:negative regulation of DNA-templated transcription initiation"/>
    <property type="evidence" value="ECO:0007669"/>
    <property type="project" value="TreeGrafter"/>
</dbReference>
<gene>
    <name evidence="7" type="primary">mraZ</name>
    <name evidence="9" type="ORF">H5P28_13920</name>
</gene>
<protein>
    <recommendedName>
        <fullName evidence="1 7">Transcriptional regulator MraZ</fullName>
    </recommendedName>
</protein>
<sequence length="151" mass="17131">MISFEQGLYAGEFRHNLDAKKRLTVPSKWRFEGDEKALYLAFRNPCGCVTIYPPALVQELKNKLSSIKLGDQKAQRAVMKLFSGADQFTIDKNGRINLSERLYQQAEISREVVLVGGVDKFHLWNPERYDAYISADEDDGDLSDVLSELGL</sequence>
<evidence type="ECO:0000313" key="9">
    <source>
        <dbReference type="EMBL" id="MBC2595360.1"/>
    </source>
</evidence>
<dbReference type="InterPro" id="IPR035642">
    <property type="entry name" value="MraZ_N"/>
</dbReference>
<proteinExistence type="inferred from homology"/>
<evidence type="ECO:0000256" key="4">
    <source>
        <dbReference type="ARBA" id="ARBA00023015"/>
    </source>
</evidence>
<evidence type="ECO:0000313" key="10">
    <source>
        <dbReference type="Proteomes" id="UP000546464"/>
    </source>
</evidence>
<reference evidence="9 10" key="1">
    <citation type="submission" date="2020-07" db="EMBL/GenBank/DDBJ databases">
        <authorList>
            <person name="Feng X."/>
        </authorList>
    </citation>
    <scope>NUCLEOTIDE SEQUENCE [LARGE SCALE GENOMIC DNA]</scope>
    <source>
        <strain evidence="9 10">JCM31066</strain>
    </source>
</reference>
<evidence type="ECO:0000256" key="3">
    <source>
        <dbReference type="ARBA" id="ARBA00022737"/>
    </source>
</evidence>
<evidence type="ECO:0000259" key="8">
    <source>
        <dbReference type="PROSITE" id="PS51740"/>
    </source>
</evidence>
<keyword evidence="3" id="KW-0677">Repeat</keyword>
<dbReference type="InterPro" id="IPR007159">
    <property type="entry name" value="SpoVT-AbrB_dom"/>
</dbReference>
<comment type="subunit">
    <text evidence="7">Forms oligomers.</text>
</comment>
<dbReference type="PANTHER" id="PTHR34701">
    <property type="entry name" value="TRANSCRIPTIONAL REGULATOR MRAZ"/>
    <property type="match status" value="1"/>
</dbReference>
<dbReference type="AlphaFoldDB" id="A0A842HGQ5"/>
<keyword evidence="6 7" id="KW-0804">Transcription</keyword>
<dbReference type="Pfam" id="PF02381">
    <property type="entry name" value="MraZ"/>
    <property type="match status" value="1"/>
</dbReference>
<keyword evidence="2 7" id="KW-0963">Cytoplasm</keyword>
<dbReference type="PROSITE" id="PS51740">
    <property type="entry name" value="SPOVT_ABRB"/>
    <property type="match status" value="2"/>
</dbReference>
<dbReference type="InterPro" id="IPR003444">
    <property type="entry name" value="MraZ"/>
</dbReference>
<dbReference type="EMBL" id="JACHVB010000035">
    <property type="protein sequence ID" value="MBC2595360.1"/>
    <property type="molecule type" value="Genomic_DNA"/>
</dbReference>
<keyword evidence="5 7" id="KW-0238">DNA-binding</keyword>
<dbReference type="GO" id="GO:0003700">
    <property type="term" value="F:DNA-binding transcription factor activity"/>
    <property type="evidence" value="ECO:0007669"/>
    <property type="project" value="UniProtKB-UniRule"/>
</dbReference>
<dbReference type="CDD" id="cd16321">
    <property type="entry name" value="MraZ_C"/>
    <property type="match status" value="1"/>
</dbReference>
<dbReference type="SUPFAM" id="SSF89447">
    <property type="entry name" value="AbrB/MazE/MraZ-like"/>
    <property type="match status" value="1"/>
</dbReference>
<evidence type="ECO:0000256" key="5">
    <source>
        <dbReference type="ARBA" id="ARBA00023125"/>
    </source>
</evidence>
<dbReference type="GO" id="GO:0005737">
    <property type="term" value="C:cytoplasm"/>
    <property type="evidence" value="ECO:0007669"/>
    <property type="project" value="UniProtKB-UniRule"/>
</dbReference>
<dbReference type="InterPro" id="IPR037914">
    <property type="entry name" value="SpoVT-AbrB_sf"/>
</dbReference>
<keyword evidence="4 7" id="KW-0805">Transcription regulation</keyword>
<evidence type="ECO:0000256" key="7">
    <source>
        <dbReference type="HAMAP-Rule" id="MF_01008"/>
    </source>
</evidence>
<dbReference type="CDD" id="cd16320">
    <property type="entry name" value="MraZ_N"/>
    <property type="match status" value="1"/>
</dbReference>
<dbReference type="GO" id="GO:0009295">
    <property type="term" value="C:nucleoid"/>
    <property type="evidence" value="ECO:0007669"/>
    <property type="project" value="UniProtKB-SubCell"/>
</dbReference>
<evidence type="ECO:0000256" key="2">
    <source>
        <dbReference type="ARBA" id="ARBA00022490"/>
    </source>
</evidence>
<dbReference type="PANTHER" id="PTHR34701:SF1">
    <property type="entry name" value="TRANSCRIPTIONAL REGULATOR MRAZ"/>
    <property type="match status" value="1"/>
</dbReference>
<dbReference type="InterPro" id="IPR020603">
    <property type="entry name" value="MraZ_dom"/>
</dbReference>
<comment type="caution">
    <text evidence="9">The sequence shown here is derived from an EMBL/GenBank/DDBJ whole genome shotgun (WGS) entry which is preliminary data.</text>
</comment>
<dbReference type="RefSeq" id="WP_185676312.1">
    <property type="nucleotide sequence ID" value="NZ_JACHVB010000035.1"/>
</dbReference>
<feature type="domain" description="SpoVT-AbrB" evidence="8">
    <location>
        <begin position="85"/>
        <end position="128"/>
    </location>
</feature>
<comment type="similarity">
    <text evidence="7">Belongs to the MraZ family.</text>
</comment>
<dbReference type="Gene3D" id="3.40.1550.20">
    <property type="entry name" value="Transcriptional regulator MraZ domain"/>
    <property type="match status" value="1"/>
</dbReference>
<dbReference type="GO" id="GO:0000976">
    <property type="term" value="F:transcription cis-regulatory region binding"/>
    <property type="evidence" value="ECO:0007669"/>
    <property type="project" value="TreeGrafter"/>
</dbReference>
<organism evidence="9 10">
    <name type="scientific">Ruficoccus amylovorans</name>
    <dbReference type="NCBI Taxonomy" id="1804625"/>
    <lineage>
        <taxon>Bacteria</taxon>
        <taxon>Pseudomonadati</taxon>
        <taxon>Verrucomicrobiota</taxon>
        <taxon>Opitutia</taxon>
        <taxon>Puniceicoccales</taxon>
        <taxon>Cerasicoccaceae</taxon>
        <taxon>Ruficoccus</taxon>
    </lineage>
</organism>
<dbReference type="InterPro" id="IPR038619">
    <property type="entry name" value="MraZ_sf"/>
</dbReference>
<accession>A0A842HGQ5</accession>
<dbReference type="Proteomes" id="UP000546464">
    <property type="component" value="Unassembled WGS sequence"/>
</dbReference>